<accession>A0A7U0GBU3</accession>
<reference evidence="2 3" key="1">
    <citation type="submission" date="2020-12" db="EMBL/GenBank/DDBJ databases">
        <title>Genomic characterization of four novel bacteriophages infecting Klebsiella pneumoniae.</title>
        <authorList>
            <person name="Estrada Bonilla B."/>
            <person name="Costa A.R."/>
            <person name="van Rossum T."/>
            <person name="Hagedoorn S."/>
            <person name="Wallinga H."/>
            <person name="Xiao M."/>
            <person name="Song W."/>
            <person name="Haas P.-J."/>
            <person name="Nobrega F.L."/>
            <person name="Brouns S.J.J."/>
        </authorList>
    </citation>
    <scope>NUCLEOTIDE SEQUENCE [LARGE SCALE GENOMIC DNA]</scope>
</reference>
<feature type="region of interest" description="Disordered" evidence="1">
    <location>
        <begin position="88"/>
        <end position="110"/>
    </location>
</feature>
<evidence type="ECO:0000256" key="1">
    <source>
        <dbReference type="SAM" id="MobiDB-lite"/>
    </source>
</evidence>
<gene>
    <name evidence="2" type="ORF">vBKpMFBKp24_211</name>
</gene>
<protein>
    <submittedName>
        <fullName evidence="2">Uncharacterized protein</fullName>
    </submittedName>
</protein>
<dbReference type="Proteomes" id="UP000596381">
    <property type="component" value="Segment"/>
</dbReference>
<proteinExistence type="predicted"/>
<keyword evidence="3" id="KW-1185">Reference proteome</keyword>
<evidence type="ECO:0000313" key="2">
    <source>
        <dbReference type="EMBL" id="QQV92287.1"/>
    </source>
</evidence>
<evidence type="ECO:0000313" key="3">
    <source>
        <dbReference type="Proteomes" id="UP000596381"/>
    </source>
</evidence>
<sequence>MKERIKNTLSARTQGHSLHHSLFREAVDPKTSTINFDTLAEIFQKHFPLLKVKVKHIDITVLNRITDDSGETIDYEIEKLEAIRVSKHAKGRPLPKKKVRAKPIKVKRRR</sequence>
<organism evidence="2 3">
    <name type="scientific">Klebsiella phage vB_KpM_FBKp24</name>
    <dbReference type="NCBI Taxonomy" id="2801834"/>
    <lineage>
        <taxon>Viruses</taxon>
        <taxon>Duplodnaviria</taxon>
        <taxon>Heunggongvirae</taxon>
        <taxon>Uroviricota</taxon>
        <taxon>Caudoviricetes</taxon>
        <taxon>Chimalliviridae</taxon>
        <taxon>Maaswegvirus</taxon>
        <taxon>Maaswegvirus Kp24</taxon>
    </lineage>
</organism>
<dbReference type="EMBL" id="MW394391">
    <property type="protein sequence ID" value="QQV92287.1"/>
    <property type="molecule type" value="Genomic_DNA"/>
</dbReference>
<name>A0A7U0GBU3_9CAUD</name>